<dbReference type="GO" id="GO:0008998">
    <property type="term" value="F:ribonucleoside-triphosphate reductase (thioredoxin) activity"/>
    <property type="evidence" value="ECO:0007669"/>
    <property type="project" value="UniProtKB-EC"/>
</dbReference>
<comment type="caution">
    <text evidence="6">The sequence shown here is derived from an EMBL/GenBank/DDBJ whole genome shotgun (WGS) entry which is preliminary data.</text>
</comment>
<dbReference type="Pfam" id="PF03477">
    <property type="entry name" value="ATP-cone"/>
    <property type="match status" value="1"/>
</dbReference>
<dbReference type="Gene3D" id="3.20.70.20">
    <property type="match status" value="1"/>
</dbReference>
<feature type="domain" description="ATP-cone" evidence="5">
    <location>
        <begin position="4"/>
        <end position="92"/>
    </location>
</feature>
<accession>A0ABV8MPP0</accession>
<dbReference type="Proteomes" id="UP001595791">
    <property type="component" value="Unassembled WGS sequence"/>
</dbReference>
<dbReference type="NCBIfam" id="TIGR02487">
    <property type="entry name" value="NrdD"/>
    <property type="match status" value="1"/>
</dbReference>
<dbReference type="EC" id="1.17.4.2" evidence="6"/>
<evidence type="ECO:0000313" key="7">
    <source>
        <dbReference type="Proteomes" id="UP001595791"/>
    </source>
</evidence>
<dbReference type="EMBL" id="JBHSBU010000001">
    <property type="protein sequence ID" value="MFC4159022.1"/>
    <property type="molecule type" value="Genomic_DNA"/>
</dbReference>
<dbReference type="NCBIfam" id="NF006126">
    <property type="entry name" value="PRK08270.1"/>
    <property type="match status" value="1"/>
</dbReference>
<proteinExistence type="predicted"/>
<dbReference type="PANTHER" id="PTHR21075">
    <property type="entry name" value="ANAEROBIC RIBONUCLEOSIDE-TRIPHOSPHATE REDUCTASE"/>
    <property type="match status" value="1"/>
</dbReference>
<dbReference type="InterPro" id="IPR005144">
    <property type="entry name" value="ATP-cone_dom"/>
</dbReference>
<keyword evidence="6" id="KW-0560">Oxidoreductase</keyword>
<dbReference type="PANTHER" id="PTHR21075:SF0">
    <property type="entry name" value="ANAEROBIC RIBONUCLEOSIDE-TRIPHOSPHATE REDUCTASE"/>
    <property type="match status" value="1"/>
</dbReference>
<name>A0ABV8MPP0_9NEIS</name>
<dbReference type="CDD" id="cd01675">
    <property type="entry name" value="RNR_III"/>
    <property type="match status" value="1"/>
</dbReference>
<reference evidence="7" key="1">
    <citation type="journal article" date="2019" name="Int. J. Syst. Evol. Microbiol.">
        <title>The Global Catalogue of Microorganisms (GCM) 10K type strain sequencing project: providing services to taxonomists for standard genome sequencing and annotation.</title>
        <authorList>
            <consortium name="The Broad Institute Genomics Platform"/>
            <consortium name="The Broad Institute Genome Sequencing Center for Infectious Disease"/>
            <person name="Wu L."/>
            <person name="Ma J."/>
        </authorList>
    </citation>
    <scope>NUCLEOTIDE SEQUENCE [LARGE SCALE GENOMIC DNA]</scope>
    <source>
        <strain evidence="7">LMG 29894</strain>
    </source>
</reference>
<evidence type="ECO:0000256" key="1">
    <source>
        <dbReference type="ARBA" id="ARBA00022741"/>
    </source>
</evidence>
<keyword evidence="2 3" id="KW-0067">ATP-binding</keyword>
<dbReference type="SUPFAM" id="SSF51998">
    <property type="entry name" value="PFL-like glycyl radical enzymes"/>
    <property type="match status" value="1"/>
</dbReference>
<feature type="region of interest" description="Disordered" evidence="4">
    <location>
        <begin position="656"/>
        <end position="708"/>
    </location>
</feature>
<dbReference type="Pfam" id="PF13597">
    <property type="entry name" value="NRDD"/>
    <property type="match status" value="1"/>
</dbReference>
<keyword evidence="1 3" id="KW-0547">Nucleotide-binding</keyword>
<evidence type="ECO:0000256" key="3">
    <source>
        <dbReference type="PROSITE-ProRule" id="PRU00492"/>
    </source>
</evidence>
<evidence type="ECO:0000256" key="4">
    <source>
        <dbReference type="SAM" id="MobiDB-lite"/>
    </source>
</evidence>
<gene>
    <name evidence="6" type="ORF">ACFOW7_06590</name>
</gene>
<organism evidence="6 7">
    <name type="scientific">Chitinimonas lacunae</name>
    <dbReference type="NCBI Taxonomy" id="1963018"/>
    <lineage>
        <taxon>Bacteria</taxon>
        <taxon>Pseudomonadati</taxon>
        <taxon>Pseudomonadota</taxon>
        <taxon>Betaproteobacteria</taxon>
        <taxon>Neisseriales</taxon>
        <taxon>Chitinibacteraceae</taxon>
        <taxon>Chitinimonas</taxon>
    </lineage>
</organism>
<keyword evidence="7" id="KW-1185">Reference proteome</keyword>
<dbReference type="InterPro" id="IPR012833">
    <property type="entry name" value="NrdD"/>
</dbReference>
<evidence type="ECO:0000256" key="2">
    <source>
        <dbReference type="ARBA" id="ARBA00022840"/>
    </source>
</evidence>
<dbReference type="PROSITE" id="PS51161">
    <property type="entry name" value="ATP_CONE"/>
    <property type="match status" value="1"/>
</dbReference>
<protein>
    <submittedName>
        <fullName evidence="6">Ribonucleoside triphosphate reductase</fullName>
        <ecNumber evidence="6">1.17.4.2</ecNumber>
    </submittedName>
</protein>
<sequence>MSIEHVIKRDGRRVAFDPEKIAAAIAAAGAATGEFDQAVAGLLSRRVCLNLGDGEPGIETIQDKVEAALVAAGYWRTARAYIVYRERHAQLRSLGGTLLDVESSMEEYLEQRDWRVNANANQGYSLGGLILNVAGKVTANYWLEHLYSPEAGAAHRAGDLHIHDLDMLSGYCAGWSLRQLLTEGFNGVPGKVEATPPRHMSAAIGQIVNFLGTLQNEWAGAQAFSSFDTYMAPFVRRDAMDYRSVKQAMQELIYNLNVPSRWGTQTPFTNLTFDWTCPADLREQIPYIGGEEMPFCYGELQAEMDLINRAYIEVMMAGDARGRAFTFPIPTYNITPDFDWNHPNTDLLFEMTAKYGLPYFQNFLNSDLEPHMVRSMCCRLQLDLRELLKRGNGLFGSAEQTGSVGVVTVNCARLGYLHAGDEARLLRALDRLLDLGRDVLETKRKVVQRYMDQGLYPYSKRYLGSLRNHFSTLGVNGLNEMIRNFSGDRLDIAKPDGQAMALRLLDHVRGRIAEFQQQTGHLYNLEATPAEGTTYRFAREDRKRWPDILQAGTAEQPYYTNSSQLPVGYTDDPFTALAMQEALQGKYTGGTVLHLYMNEAVSSATSCKLLVQRALANFRLPYLTITPTFSICPRHGYLSGRHEFCPKCDAELLARHPTHPNPKPGDNNHDHPNAGTSVGPTAAGATHPLRDLDPGNGLPPAGQLVQHR</sequence>
<evidence type="ECO:0000259" key="5">
    <source>
        <dbReference type="PROSITE" id="PS51161"/>
    </source>
</evidence>
<evidence type="ECO:0000313" key="6">
    <source>
        <dbReference type="EMBL" id="MFC4159022.1"/>
    </source>
</evidence>
<dbReference type="RefSeq" id="WP_378162320.1">
    <property type="nucleotide sequence ID" value="NZ_JBHSBU010000001.1"/>
</dbReference>